<dbReference type="Proteomes" id="UP000233551">
    <property type="component" value="Unassembled WGS sequence"/>
</dbReference>
<gene>
    <name evidence="2" type="ORF">CRG98_011965</name>
</gene>
<dbReference type="AlphaFoldDB" id="A0A2I0KGV9"/>
<reference evidence="2 3" key="1">
    <citation type="submission" date="2017-11" db="EMBL/GenBank/DDBJ databases">
        <title>De-novo sequencing of pomegranate (Punica granatum L.) genome.</title>
        <authorList>
            <person name="Akparov Z."/>
            <person name="Amiraslanov A."/>
            <person name="Hajiyeva S."/>
            <person name="Abbasov M."/>
            <person name="Kaur K."/>
            <person name="Hamwieh A."/>
            <person name="Solovyev V."/>
            <person name="Salamov A."/>
            <person name="Braich B."/>
            <person name="Kosarev P."/>
            <person name="Mahmoud A."/>
            <person name="Hajiyev E."/>
            <person name="Babayeva S."/>
            <person name="Izzatullayeva V."/>
            <person name="Mammadov A."/>
            <person name="Mammadov A."/>
            <person name="Sharifova S."/>
            <person name="Ojaghi J."/>
            <person name="Eynullazada K."/>
            <person name="Bayramov B."/>
            <person name="Abdulazimova A."/>
            <person name="Shahmuradov I."/>
        </authorList>
    </citation>
    <scope>NUCLEOTIDE SEQUENCE [LARGE SCALE GENOMIC DNA]</scope>
    <source>
        <strain evidence="3">cv. AG2017</strain>
        <tissue evidence="2">Leaf</tissue>
    </source>
</reference>
<feature type="region of interest" description="Disordered" evidence="1">
    <location>
        <begin position="135"/>
        <end position="157"/>
    </location>
</feature>
<keyword evidence="3" id="KW-1185">Reference proteome</keyword>
<evidence type="ECO:0000313" key="2">
    <source>
        <dbReference type="EMBL" id="PKI67752.1"/>
    </source>
</evidence>
<comment type="caution">
    <text evidence="2">The sequence shown here is derived from an EMBL/GenBank/DDBJ whole genome shotgun (WGS) entry which is preliminary data.</text>
</comment>
<accession>A0A2I0KGV9</accession>
<proteinExistence type="predicted"/>
<name>A0A2I0KGV9_PUNGR</name>
<evidence type="ECO:0000313" key="3">
    <source>
        <dbReference type="Proteomes" id="UP000233551"/>
    </source>
</evidence>
<protein>
    <submittedName>
        <fullName evidence="2">Uncharacterized protein</fullName>
    </submittedName>
</protein>
<organism evidence="2 3">
    <name type="scientific">Punica granatum</name>
    <name type="common">Pomegranate</name>
    <dbReference type="NCBI Taxonomy" id="22663"/>
    <lineage>
        <taxon>Eukaryota</taxon>
        <taxon>Viridiplantae</taxon>
        <taxon>Streptophyta</taxon>
        <taxon>Embryophyta</taxon>
        <taxon>Tracheophyta</taxon>
        <taxon>Spermatophyta</taxon>
        <taxon>Magnoliopsida</taxon>
        <taxon>eudicotyledons</taxon>
        <taxon>Gunneridae</taxon>
        <taxon>Pentapetalae</taxon>
        <taxon>rosids</taxon>
        <taxon>malvids</taxon>
        <taxon>Myrtales</taxon>
        <taxon>Lythraceae</taxon>
        <taxon>Punica</taxon>
    </lineage>
</organism>
<evidence type="ECO:0000256" key="1">
    <source>
        <dbReference type="SAM" id="MobiDB-lite"/>
    </source>
</evidence>
<sequence>MLSRIRGSSINLKLCCAPCPYLRSKLALAGDGGLCFPMIALLTKHMDFSYKSNWTWLCRTAITNICCCRKRRHKPRKGSEKTGMEPELGLVPSDEFPVECSGFEPGLLPDELSGPSEPSDRSFRNDLFKWRTFDTSGGSDGPASADASGVTATGGQSCNSGNVWARQGLSWWQKWWCTGGKGLADD</sequence>
<dbReference type="EMBL" id="PGOL01000589">
    <property type="protein sequence ID" value="PKI67752.1"/>
    <property type="molecule type" value="Genomic_DNA"/>
</dbReference>